<dbReference type="SUPFAM" id="SSF55718">
    <property type="entry name" value="SCP-like"/>
    <property type="match status" value="1"/>
</dbReference>
<organism evidence="6">
    <name type="scientific">freshwater metagenome</name>
    <dbReference type="NCBI Taxonomy" id="449393"/>
    <lineage>
        <taxon>unclassified sequences</taxon>
        <taxon>metagenomes</taxon>
        <taxon>ecological metagenomes</taxon>
    </lineage>
</organism>
<dbReference type="EMBL" id="CAFAAV010000081">
    <property type="protein sequence ID" value="CAB4818229.1"/>
    <property type="molecule type" value="Genomic_DNA"/>
</dbReference>
<dbReference type="AlphaFoldDB" id="A0A6J7NVQ4"/>
<dbReference type="EMBL" id="CAFBMT010000005">
    <property type="protein sequence ID" value="CAB4924900.1"/>
    <property type="molecule type" value="Genomic_DNA"/>
</dbReference>
<accession>A0A6J7NVQ4</accession>
<dbReference type="EMBL" id="CAEZYF010000008">
    <property type="protein sequence ID" value="CAB4723709.1"/>
    <property type="molecule type" value="Genomic_DNA"/>
</dbReference>
<dbReference type="Gene3D" id="3.30.1050.10">
    <property type="entry name" value="SCP2 sterol-binding domain"/>
    <property type="match status" value="1"/>
</dbReference>
<protein>
    <submittedName>
        <fullName evidence="6">Unannotated protein</fullName>
    </submittedName>
</protein>
<evidence type="ECO:0000313" key="3">
    <source>
        <dbReference type="EMBL" id="CAB4723709.1"/>
    </source>
</evidence>
<reference evidence="6" key="1">
    <citation type="submission" date="2020-05" db="EMBL/GenBank/DDBJ databases">
        <authorList>
            <person name="Chiriac C."/>
            <person name="Salcher M."/>
            <person name="Ghai R."/>
            <person name="Kavagutti S V."/>
        </authorList>
    </citation>
    <scope>NUCLEOTIDE SEQUENCE</scope>
</reference>
<feature type="domain" description="SCP2" evidence="1">
    <location>
        <begin position="38"/>
        <end position="115"/>
    </location>
</feature>
<sequence>MSFSFLSPEWIAAAKEIRQKYADEAARVTTSIRLNGVVTDTPFGSAPLQIALDTSSGTIFLELGTLESPDLTITTDYGTARKIFVEQDQAGAMQAFMSGRIKVQGDMMKLMALQTQMPDDEIAKTISHEISDITA</sequence>
<dbReference type="Pfam" id="PF02036">
    <property type="entry name" value="SCP2"/>
    <property type="match status" value="1"/>
</dbReference>
<name>A0A6J7NVQ4_9ZZZZ</name>
<dbReference type="InterPro" id="IPR003033">
    <property type="entry name" value="SCP2_sterol-bd_dom"/>
</dbReference>
<evidence type="ECO:0000313" key="5">
    <source>
        <dbReference type="EMBL" id="CAB4924900.1"/>
    </source>
</evidence>
<evidence type="ECO:0000313" key="4">
    <source>
        <dbReference type="EMBL" id="CAB4818229.1"/>
    </source>
</evidence>
<evidence type="ECO:0000313" key="2">
    <source>
        <dbReference type="EMBL" id="CAB4363423.1"/>
    </source>
</evidence>
<dbReference type="EMBL" id="CAFBOL010000044">
    <property type="protein sequence ID" value="CAB4994682.1"/>
    <property type="molecule type" value="Genomic_DNA"/>
</dbReference>
<gene>
    <name evidence="3" type="ORF">UFOPK2656_01581</name>
    <name evidence="4" type="ORF">UFOPK3099_01229</name>
    <name evidence="5" type="ORF">UFOPK3651_01097</name>
    <name evidence="6" type="ORF">UFOPK3931_01712</name>
    <name evidence="2" type="ORF">UFOPK4189_01202</name>
</gene>
<dbReference type="InterPro" id="IPR036527">
    <property type="entry name" value="SCP2_sterol-bd_dom_sf"/>
</dbReference>
<evidence type="ECO:0000259" key="1">
    <source>
        <dbReference type="Pfam" id="PF02036"/>
    </source>
</evidence>
<proteinExistence type="predicted"/>
<evidence type="ECO:0000313" key="6">
    <source>
        <dbReference type="EMBL" id="CAB4994682.1"/>
    </source>
</evidence>
<dbReference type="EMBL" id="CAESGF010000005">
    <property type="protein sequence ID" value="CAB4363423.1"/>
    <property type="molecule type" value="Genomic_DNA"/>
</dbReference>